<dbReference type="SUPFAM" id="SSF48230">
    <property type="entry name" value="Chondroitin AC/alginate lyase"/>
    <property type="match status" value="1"/>
</dbReference>
<dbReference type="InterPro" id="IPR008929">
    <property type="entry name" value="Chondroitin_lyas"/>
</dbReference>
<feature type="domain" description="Heparinase II/III-like C-terminal" evidence="5">
    <location>
        <begin position="309"/>
        <end position="489"/>
    </location>
</feature>
<dbReference type="EMBL" id="BAAAZU010000030">
    <property type="protein sequence ID" value="GAA3931709.1"/>
    <property type="molecule type" value="Genomic_DNA"/>
</dbReference>
<dbReference type="InterPro" id="IPR031680">
    <property type="entry name" value="Hepar_II_III_N"/>
</dbReference>
<gene>
    <name evidence="7" type="ORF">GCM10022229_26540</name>
</gene>
<evidence type="ECO:0000259" key="6">
    <source>
        <dbReference type="Pfam" id="PF16889"/>
    </source>
</evidence>
<comment type="caution">
    <text evidence="7">The sequence shown here is derived from an EMBL/GenBank/DDBJ whole genome shotgun (WGS) entry which is preliminary data.</text>
</comment>
<evidence type="ECO:0000256" key="2">
    <source>
        <dbReference type="ARBA" id="ARBA00022729"/>
    </source>
</evidence>
<protein>
    <recommendedName>
        <fullName evidence="9">Heparin-sulfate lyase N-terminal domain-containing protein</fullName>
    </recommendedName>
</protein>
<keyword evidence="2" id="KW-0732">Signal</keyword>
<keyword evidence="8" id="KW-1185">Reference proteome</keyword>
<organism evidence="7 8">
    <name type="scientific">Luteimonas lutimaris</name>
    <dbReference type="NCBI Taxonomy" id="698645"/>
    <lineage>
        <taxon>Bacteria</taxon>
        <taxon>Pseudomonadati</taxon>
        <taxon>Pseudomonadota</taxon>
        <taxon>Gammaproteobacteria</taxon>
        <taxon>Lysobacterales</taxon>
        <taxon>Lysobacteraceae</taxon>
        <taxon>Luteimonas</taxon>
    </lineage>
</organism>
<evidence type="ECO:0008006" key="9">
    <source>
        <dbReference type="Google" id="ProtNLM"/>
    </source>
</evidence>
<dbReference type="Pfam" id="PF07940">
    <property type="entry name" value="Hepar_II_III_C"/>
    <property type="match status" value="1"/>
</dbReference>
<dbReference type="PANTHER" id="PTHR39210:SF1">
    <property type="entry name" value="HEPARIN-SULFATE LYASE"/>
    <property type="match status" value="1"/>
</dbReference>
<feature type="domain" description="Heparin-sulfate lyase N-terminal" evidence="6">
    <location>
        <begin position="50"/>
        <end position="282"/>
    </location>
</feature>
<evidence type="ECO:0000256" key="4">
    <source>
        <dbReference type="ARBA" id="ARBA00023239"/>
    </source>
</evidence>
<dbReference type="PANTHER" id="PTHR39210">
    <property type="entry name" value="HEPARIN-SULFATE LYASE"/>
    <property type="match status" value="1"/>
</dbReference>
<evidence type="ECO:0000256" key="3">
    <source>
        <dbReference type="ARBA" id="ARBA00022764"/>
    </source>
</evidence>
<evidence type="ECO:0000256" key="1">
    <source>
        <dbReference type="ARBA" id="ARBA00004418"/>
    </source>
</evidence>
<dbReference type="Proteomes" id="UP001501727">
    <property type="component" value="Unassembled WGS sequence"/>
</dbReference>
<evidence type="ECO:0000259" key="5">
    <source>
        <dbReference type="Pfam" id="PF07940"/>
    </source>
</evidence>
<dbReference type="InterPro" id="IPR012480">
    <property type="entry name" value="Hepar_II_III_C"/>
</dbReference>
<name>A0ABP7MWP4_9GAMM</name>
<reference evidence="8" key="1">
    <citation type="journal article" date="2019" name="Int. J. Syst. Evol. Microbiol.">
        <title>The Global Catalogue of Microorganisms (GCM) 10K type strain sequencing project: providing services to taxonomists for standard genome sequencing and annotation.</title>
        <authorList>
            <consortium name="The Broad Institute Genomics Platform"/>
            <consortium name="The Broad Institute Genome Sequencing Center for Infectious Disease"/>
            <person name="Wu L."/>
            <person name="Ma J."/>
        </authorList>
    </citation>
    <scope>NUCLEOTIDE SEQUENCE [LARGE SCALE GENOMIC DNA]</scope>
    <source>
        <strain evidence="8">JCM 16916</strain>
    </source>
</reference>
<evidence type="ECO:0000313" key="7">
    <source>
        <dbReference type="EMBL" id="GAA3931709.1"/>
    </source>
</evidence>
<evidence type="ECO:0000313" key="8">
    <source>
        <dbReference type="Proteomes" id="UP001501727"/>
    </source>
</evidence>
<dbReference type="Pfam" id="PF16889">
    <property type="entry name" value="Hepar_II_III_N"/>
    <property type="match status" value="1"/>
</dbReference>
<proteinExistence type="predicted"/>
<dbReference type="Gene3D" id="1.50.10.100">
    <property type="entry name" value="Chondroitin AC/alginate lyase"/>
    <property type="match status" value="1"/>
</dbReference>
<dbReference type="Gene3D" id="2.70.98.70">
    <property type="match status" value="1"/>
</dbReference>
<keyword evidence="4" id="KW-0456">Lyase</keyword>
<dbReference type="RefSeq" id="WP_344760497.1">
    <property type="nucleotide sequence ID" value="NZ_BAAAZU010000030.1"/>
</dbReference>
<comment type="subcellular location">
    <subcellularLocation>
        <location evidence="1">Periplasm</location>
    </subcellularLocation>
</comment>
<accession>A0ABP7MWP4</accession>
<sequence>MKIHVPTALKRRIESFQANDALVAAGGRLVHDDVVAVPGYPDTAVRLFDDWAVNPHQSRSWQWSVAAFRFMPSVIAHHARNDDAAALEWALQALRSWQKAIRGKLKRYEFARNDHAVAAQAENLVFLLAHLHMRGLREEAHQEVAAAIHGHADLLATEEFYSRHTNHGIEQARTLAVIADLFPDDPRSPARMALAIDRLVDELDFAFTREGVHVENSPGYHAYVCLSFLKIRDYFPQGEIAALADRIDALMPRAMRYLVHVSRPDGTLPVIGDTVEAPVPTYFRRYRATRDYAHLRYVATDGAEGVPPPHTTVLYPQAGYFIARDAWYPPGEGRRAFHLVFRCGYRSGYHRHDDDLSLVLYCEGEDWLIDSGAYSYAEQDPLRRYMRSKWAHNVPVVPGRPADRWDWVPPAAVLPMLRIPSTQGAGAVRGISHSYPGHVAMRDVQVDAVAREFTVVDSLIQSGKPRRRNYLSLWHVPADKSVRIEGQQVTLESKVTGRRLVIDNMGRRANEVRLLDPAIPGVDGPVVSRIAGRVEPAQLVAFEWSANHLHAMLRFRLLDGEGVDDGSQ</sequence>
<keyword evidence="3" id="KW-0574">Periplasm</keyword>